<feature type="domain" description="Schlafen AlbA-2" evidence="1">
    <location>
        <begin position="20"/>
        <end position="163"/>
    </location>
</feature>
<dbReference type="InterPro" id="IPR038461">
    <property type="entry name" value="Schlafen_AlbA_2_dom_sf"/>
</dbReference>
<dbReference type="OrthoDB" id="285690at2759"/>
<dbReference type="InterPro" id="IPR007421">
    <property type="entry name" value="Schlafen_AlbA_2_dom"/>
</dbReference>
<evidence type="ECO:0000313" key="3">
    <source>
        <dbReference type="Proteomes" id="UP000054937"/>
    </source>
</evidence>
<dbReference type="Gene3D" id="3.30.950.30">
    <property type="entry name" value="Schlafen, AAA domain"/>
    <property type="match status" value="1"/>
</dbReference>
<dbReference type="InParanoid" id="A0A0V0R2R3"/>
<sequence length="425" mass="50771">MELEINKKTFFIIDEKLTPESNNIEYKNYSPKIFCKKINQDNDIDPIFQLKKIICAFYNSQGGNIFIGINDQQRVKGMKLTQKLQDMYIQQFQNLFKNFIPDLYTQPQVPCPKLVWYPSKGIWVLRVQIPSGDKHSLYSFNYYKKKEQKIFCFIRENSKCTQIQDQVFEQRLQNIQSQGRMINENNLIWMQPSQQDILEAQIDKFSEDTPNQICKINQHNNYQQNNLQCKEIKFYNSLSELNKSQNVSFDLGQSFVLTFYEQKNEMIENPYNYQHIAVDLIVEIFQNQDNKIRFIQFQNQLWCVVVDNLENYKNKIESFVTNYNMKQTEFENICTGFYYPQSHEIYIIGEQQKSNTDEFLNLIKDKIKNKKVEVNESHINQKQQVIKVNVYTIQDIIKILGFAGQQKLILQKNKNEEIVYYKKIQ</sequence>
<keyword evidence="3" id="KW-1185">Reference proteome</keyword>
<organism evidence="2 3">
    <name type="scientific">Pseudocohnilembus persalinus</name>
    <name type="common">Ciliate</name>
    <dbReference type="NCBI Taxonomy" id="266149"/>
    <lineage>
        <taxon>Eukaryota</taxon>
        <taxon>Sar</taxon>
        <taxon>Alveolata</taxon>
        <taxon>Ciliophora</taxon>
        <taxon>Intramacronucleata</taxon>
        <taxon>Oligohymenophorea</taxon>
        <taxon>Scuticociliatia</taxon>
        <taxon>Philasterida</taxon>
        <taxon>Pseudocohnilembidae</taxon>
        <taxon>Pseudocohnilembus</taxon>
    </lineage>
</organism>
<name>A0A0V0R2R3_PSEPJ</name>
<dbReference type="OMA" id="RMINENN"/>
<gene>
    <name evidence="2" type="ORF">PPERSA_08102</name>
</gene>
<dbReference type="Pfam" id="PF04326">
    <property type="entry name" value="SLFN_AlbA_2"/>
    <property type="match status" value="1"/>
</dbReference>
<evidence type="ECO:0000313" key="2">
    <source>
        <dbReference type="EMBL" id="KRX08791.1"/>
    </source>
</evidence>
<dbReference type="EMBL" id="LDAU01000058">
    <property type="protein sequence ID" value="KRX08791.1"/>
    <property type="molecule type" value="Genomic_DNA"/>
</dbReference>
<protein>
    <recommendedName>
        <fullName evidence="1">Schlafen AlbA-2 domain-containing protein</fullName>
    </recommendedName>
</protein>
<proteinExistence type="predicted"/>
<dbReference type="AlphaFoldDB" id="A0A0V0R2R3"/>
<reference evidence="2 3" key="1">
    <citation type="journal article" date="2015" name="Sci. Rep.">
        <title>Genome of the facultative scuticociliatosis pathogen Pseudocohnilembus persalinus provides insight into its virulence through horizontal gene transfer.</title>
        <authorList>
            <person name="Xiong J."/>
            <person name="Wang G."/>
            <person name="Cheng J."/>
            <person name="Tian M."/>
            <person name="Pan X."/>
            <person name="Warren A."/>
            <person name="Jiang C."/>
            <person name="Yuan D."/>
            <person name="Miao W."/>
        </authorList>
    </citation>
    <scope>NUCLEOTIDE SEQUENCE [LARGE SCALE GENOMIC DNA]</scope>
    <source>
        <strain evidence="2">36N120E</strain>
    </source>
</reference>
<accession>A0A0V0R2R3</accession>
<comment type="caution">
    <text evidence="2">The sequence shown here is derived from an EMBL/GenBank/DDBJ whole genome shotgun (WGS) entry which is preliminary data.</text>
</comment>
<dbReference type="Proteomes" id="UP000054937">
    <property type="component" value="Unassembled WGS sequence"/>
</dbReference>
<evidence type="ECO:0000259" key="1">
    <source>
        <dbReference type="Pfam" id="PF04326"/>
    </source>
</evidence>